<keyword evidence="2" id="KW-1185">Reference proteome</keyword>
<protein>
    <submittedName>
        <fullName evidence="1">Uncharacterized protein</fullName>
    </submittedName>
</protein>
<name>A0A077ZCM1_TRITR</name>
<reference evidence="1" key="2">
    <citation type="submission" date="2014-03" db="EMBL/GenBank/DDBJ databases">
        <title>The whipworm genome and dual-species transcriptomics of an intimate host-pathogen interaction.</title>
        <authorList>
            <person name="Foth B.J."/>
            <person name="Tsai I.J."/>
            <person name="Reid A.J."/>
            <person name="Bancroft A.J."/>
            <person name="Nichol S."/>
            <person name="Tracey A."/>
            <person name="Holroyd N."/>
            <person name="Cotton J.A."/>
            <person name="Stanley E.J."/>
            <person name="Zarowiecki M."/>
            <person name="Liu J.Z."/>
            <person name="Huckvale T."/>
            <person name="Cooper P.J."/>
            <person name="Grencis R.K."/>
            <person name="Berriman M."/>
        </authorList>
    </citation>
    <scope>NUCLEOTIDE SEQUENCE [LARGE SCALE GENOMIC DNA]</scope>
</reference>
<dbReference type="EMBL" id="HG806186">
    <property type="protein sequence ID" value="CDW57599.1"/>
    <property type="molecule type" value="Genomic_DNA"/>
</dbReference>
<sequence length="68" mass="7707">MLKAFPMDKFVAYKRFVSRKLEPDEAHDVFVADLRQLASLAGSISDSVSMSCVYQRTTSWSSIGRYDP</sequence>
<evidence type="ECO:0000313" key="2">
    <source>
        <dbReference type="Proteomes" id="UP000030665"/>
    </source>
</evidence>
<accession>A0A077ZCM1</accession>
<organism evidence="1 2">
    <name type="scientific">Trichuris trichiura</name>
    <name type="common">Whipworm</name>
    <name type="synonym">Trichocephalus trichiurus</name>
    <dbReference type="NCBI Taxonomy" id="36087"/>
    <lineage>
        <taxon>Eukaryota</taxon>
        <taxon>Metazoa</taxon>
        <taxon>Ecdysozoa</taxon>
        <taxon>Nematoda</taxon>
        <taxon>Enoplea</taxon>
        <taxon>Dorylaimia</taxon>
        <taxon>Trichinellida</taxon>
        <taxon>Trichuridae</taxon>
        <taxon>Trichuris</taxon>
    </lineage>
</organism>
<proteinExistence type="predicted"/>
<gene>
    <name evidence="1" type="ORF">TTRE_0000589101</name>
</gene>
<evidence type="ECO:0000313" key="1">
    <source>
        <dbReference type="EMBL" id="CDW57599.1"/>
    </source>
</evidence>
<reference evidence="1" key="1">
    <citation type="submission" date="2014-01" db="EMBL/GenBank/DDBJ databases">
        <authorList>
            <person name="Aslett M."/>
        </authorList>
    </citation>
    <scope>NUCLEOTIDE SEQUENCE</scope>
</reference>
<dbReference type="AlphaFoldDB" id="A0A077ZCM1"/>
<dbReference type="Proteomes" id="UP000030665">
    <property type="component" value="Unassembled WGS sequence"/>
</dbReference>